<gene>
    <name evidence="3" type="ORF">GB927_009825</name>
</gene>
<accession>A0ABT1R5K5</accession>
<reference evidence="3" key="1">
    <citation type="submission" date="2021-07" db="EMBL/GenBank/DDBJ databases">
        <title>Shinella sp. nov., a novel member of the genus Shinella from water.</title>
        <authorList>
            <person name="Deng Y."/>
        </authorList>
    </citation>
    <scope>NUCLEOTIDE SEQUENCE</scope>
    <source>
        <strain evidence="3">CPCC 100929</strain>
    </source>
</reference>
<evidence type="ECO:0000313" key="4">
    <source>
        <dbReference type="Proteomes" id="UP000996601"/>
    </source>
</evidence>
<organism evidence="3 4">
    <name type="scientific">Shinella lacus</name>
    <dbReference type="NCBI Taxonomy" id="2654216"/>
    <lineage>
        <taxon>Bacteria</taxon>
        <taxon>Pseudomonadati</taxon>
        <taxon>Pseudomonadota</taxon>
        <taxon>Alphaproteobacteria</taxon>
        <taxon>Hyphomicrobiales</taxon>
        <taxon>Rhizobiaceae</taxon>
        <taxon>Shinella</taxon>
    </lineage>
</organism>
<proteinExistence type="predicted"/>
<dbReference type="Proteomes" id="UP000996601">
    <property type="component" value="Unassembled WGS sequence"/>
</dbReference>
<dbReference type="Pfam" id="PF22725">
    <property type="entry name" value="GFO_IDH_MocA_C3"/>
    <property type="match status" value="1"/>
</dbReference>
<dbReference type="Gene3D" id="3.40.50.720">
    <property type="entry name" value="NAD(P)-binding Rossmann-like Domain"/>
    <property type="match status" value="1"/>
</dbReference>
<feature type="domain" description="GFO/IDH/MocA-like oxidoreductase" evidence="2">
    <location>
        <begin position="144"/>
        <end position="263"/>
    </location>
</feature>
<dbReference type="InterPro" id="IPR036291">
    <property type="entry name" value="NAD(P)-bd_dom_sf"/>
</dbReference>
<dbReference type="Gene3D" id="3.30.360.10">
    <property type="entry name" value="Dihydrodipicolinate Reductase, domain 2"/>
    <property type="match status" value="1"/>
</dbReference>
<feature type="domain" description="Gfo/Idh/MocA-like oxidoreductase N-terminal" evidence="1">
    <location>
        <begin position="22"/>
        <end position="135"/>
    </location>
</feature>
<dbReference type="PANTHER" id="PTHR43249:SF1">
    <property type="entry name" value="D-GLUCOSIDE 3-DEHYDROGENASE"/>
    <property type="match status" value="1"/>
</dbReference>
<evidence type="ECO:0000259" key="2">
    <source>
        <dbReference type="Pfam" id="PF22725"/>
    </source>
</evidence>
<dbReference type="InterPro" id="IPR000683">
    <property type="entry name" value="Gfo/Idh/MocA-like_OxRdtase_N"/>
</dbReference>
<dbReference type="PANTHER" id="PTHR43249">
    <property type="entry name" value="UDP-N-ACETYL-2-AMINO-2-DEOXY-D-GLUCURONATE OXIDASE"/>
    <property type="match status" value="1"/>
</dbReference>
<dbReference type="SUPFAM" id="SSF55347">
    <property type="entry name" value="Glyceraldehyde-3-phosphate dehydrogenase-like, C-terminal domain"/>
    <property type="match status" value="1"/>
</dbReference>
<sequence>MPFEPRTLSQSWPLPSKPRPIVTFGAGSIVDDAHYPAYRKGEFPIAGLYDPDHDKAKALADKWGVTAYRTVEEAACVENAIFDLATPPAAHAKVLAALPEGAAALIQKPMGADLAAATEILRICRGKKLKAAVNFQLRFAPMMLALKDAIAKGLLGEVVDFDVYLALDTPWQLWSFLEGLPRIEIAMHSIHYLDVIRQVLGDPKGVHAKSIGHPNHTMAQTRTTAILDYGDRVRCAVSINHDHKFGRRHQACEFRVCGTEGAAYLQLGVNLDYPRGEPDILEIYPKGGDGWVAVPLEGTWFPDAFVGRMANLQRFVSGEDAELVSSVEDAWMTMALVEAAYASSAAPATPLAARPQSNSSKSA</sequence>
<dbReference type="RefSeq" id="WP_256116568.1">
    <property type="nucleotide sequence ID" value="NZ_WHSB02000003.1"/>
</dbReference>
<name>A0ABT1R5K5_9HYPH</name>
<evidence type="ECO:0000313" key="3">
    <source>
        <dbReference type="EMBL" id="MCQ4630334.1"/>
    </source>
</evidence>
<dbReference type="InterPro" id="IPR055170">
    <property type="entry name" value="GFO_IDH_MocA-like_dom"/>
</dbReference>
<dbReference type="InterPro" id="IPR052515">
    <property type="entry name" value="Gfo/Idh/MocA_Oxidoreductase"/>
</dbReference>
<evidence type="ECO:0000259" key="1">
    <source>
        <dbReference type="Pfam" id="PF01408"/>
    </source>
</evidence>
<dbReference type="Pfam" id="PF01408">
    <property type="entry name" value="GFO_IDH_MocA"/>
    <property type="match status" value="1"/>
</dbReference>
<dbReference type="SUPFAM" id="SSF51735">
    <property type="entry name" value="NAD(P)-binding Rossmann-fold domains"/>
    <property type="match status" value="1"/>
</dbReference>
<keyword evidence="4" id="KW-1185">Reference proteome</keyword>
<protein>
    <submittedName>
        <fullName evidence="3">Gfo/Idh/MocA family oxidoreductase</fullName>
    </submittedName>
</protein>
<comment type="caution">
    <text evidence="3">The sequence shown here is derived from an EMBL/GenBank/DDBJ whole genome shotgun (WGS) entry which is preliminary data.</text>
</comment>
<dbReference type="EMBL" id="WHSB02000003">
    <property type="protein sequence ID" value="MCQ4630334.1"/>
    <property type="molecule type" value="Genomic_DNA"/>
</dbReference>